<accession>A0A084SQV3</accession>
<reference evidence="2 3" key="1">
    <citation type="submission" date="2014-07" db="EMBL/GenBank/DDBJ databases">
        <title>Draft Genome Sequence of Gephyronic Acid Producer, Cystobacter violaceus Strain Cb vi76.</title>
        <authorList>
            <person name="Stevens D.C."/>
            <person name="Young J."/>
            <person name="Carmichael R."/>
            <person name="Tan J."/>
            <person name="Taylor R.E."/>
        </authorList>
    </citation>
    <scope>NUCLEOTIDE SEQUENCE [LARGE SCALE GENOMIC DNA]</scope>
    <source>
        <strain evidence="2 3">Cb vi76</strain>
    </source>
</reference>
<dbReference type="EMBL" id="JPMI01000175">
    <property type="protein sequence ID" value="KFA90838.1"/>
    <property type="molecule type" value="Genomic_DNA"/>
</dbReference>
<organism evidence="2 3">
    <name type="scientific">Archangium violaceum Cb vi76</name>
    <dbReference type="NCBI Taxonomy" id="1406225"/>
    <lineage>
        <taxon>Bacteria</taxon>
        <taxon>Pseudomonadati</taxon>
        <taxon>Myxococcota</taxon>
        <taxon>Myxococcia</taxon>
        <taxon>Myxococcales</taxon>
        <taxon>Cystobacterineae</taxon>
        <taxon>Archangiaceae</taxon>
        <taxon>Archangium</taxon>
    </lineage>
</organism>
<dbReference type="GO" id="GO:0016887">
    <property type="term" value="F:ATP hydrolysis activity"/>
    <property type="evidence" value="ECO:0007669"/>
    <property type="project" value="InterPro"/>
</dbReference>
<comment type="caution">
    <text evidence="2">The sequence shown here is derived from an EMBL/GenBank/DDBJ whole genome shotgun (WGS) entry which is preliminary data.</text>
</comment>
<evidence type="ECO:0000313" key="3">
    <source>
        <dbReference type="Proteomes" id="UP000028547"/>
    </source>
</evidence>
<proteinExistence type="predicted"/>
<feature type="domain" description="ATPase AAA-type core" evidence="1">
    <location>
        <begin position="20"/>
        <end position="91"/>
    </location>
</feature>
<dbReference type="Proteomes" id="UP000028547">
    <property type="component" value="Unassembled WGS sequence"/>
</dbReference>
<dbReference type="InterPro" id="IPR003959">
    <property type="entry name" value="ATPase_AAA_core"/>
</dbReference>
<evidence type="ECO:0000259" key="1">
    <source>
        <dbReference type="Pfam" id="PF13304"/>
    </source>
</evidence>
<dbReference type="GO" id="GO:0005524">
    <property type="term" value="F:ATP binding"/>
    <property type="evidence" value="ECO:0007669"/>
    <property type="project" value="InterPro"/>
</dbReference>
<name>A0A084SQV3_9BACT</name>
<dbReference type="AlphaFoldDB" id="A0A084SQV3"/>
<evidence type="ECO:0000313" key="2">
    <source>
        <dbReference type="EMBL" id="KFA90838.1"/>
    </source>
</evidence>
<gene>
    <name evidence="2" type="ORF">Q664_25995</name>
</gene>
<dbReference type="Gene3D" id="3.40.50.300">
    <property type="entry name" value="P-loop containing nucleotide triphosphate hydrolases"/>
    <property type="match status" value="1"/>
</dbReference>
<sequence>MQGRAMEHLSFKLKEHGVPKWIRAEDISSGMARTLNHLVDLMLAPAGTVVLIDEFENSLGVNCMGPLTDFILSRANDLQFVITSHHPYIINNIPKSHWKLVRRKGSTVRVTPASEIPALQGPSAQDDFIRLINSPEFEEGME</sequence>
<protein>
    <recommendedName>
        <fullName evidence="1">ATPase AAA-type core domain-containing protein</fullName>
    </recommendedName>
</protein>
<dbReference type="SUPFAM" id="SSF52540">
    <property type="entry name" value="P-loop containing nucleoside triphosphate hydrolases"/>
    <property type="match status" value="1"/>
</dbReference>
<dbReference type="Pfam" id="PF13304">
    <property type="entry name" value="AAA_21"/>
    <property type="match status" value="1"/>
</dbReference>
<dbReference type="InterPro" id="IPR027417">
    <property type="entry name" value="P-loop_NTPase"/>
</dbReference>